<dbReference type="InterPro" id="IPR013539">
    <property type="entry name" value="PurB_C"/>
</dbReference>
<protein>
    <recommendedName>
        <fullName evidence="5 12">Adenylosuccinate lyase</fullName>
        <shortName evidence="13">ASL</shortName>
        <ecNumber evidence="4 12">4.3.2.2</ecNumber>
    </recommendedName>
    <alternativeName>
        <fullName evidence="10 13">Adenylosuccinase</fullName>
    </alternativeName>
</protein>
<dbReference type="InterPro" id="IPR008948">
    <property type="entry name" value="L-Aspartase-like"/>
</dbReference>
<dbReference type="RefSeq" id="WP_303685649.1">
    <property type="nucleotide sequence ID" value="NZ_CAJXYO010000003.1"/>
</dbReference>
<proteinExistence type="inferred from homology"/>
<dbReference type="Pfam" id="PF08328">
    <property type="entry name" value="ASL_C"/>
    <property type="match status" value="1"/>
</dbReference>
<dbReference type="Gene3D" id="1.10.275.10">
    <property type="entry name" value="Fumarase/aspartase (N-terminal domain)"/>
    <property type="match status" value="1"/>
</dbReference>
<dbReference type="GO" id="GO:0006189">
    <property type="term" value="P:'de novo' IMP biosynthetic process"/>
    <property type="evidence" value="ECO:0007669"/>
    <property type="project" value="UniProtKB-UniPathway"/>
</dbReference>
<evidence type="ECO:0000256" key="2">
    <source>
        <dbReference type="ARBA" id="ARBA00004734"/>
    </source>
</evidence>
<dbReference type="PRINTS" id="PR00149">
    <property type="entry name" value="FUMRATELYASE"/>
</dbReference>
<dbReference type="FunFam" id="1.20.200.10:FF:000004">
    <property type="entry name" value="Adenylosuccinate lyase"/>
    <property type="match status" value="1"/>
</dbReference>
<evidence type="ECO:0000256" key="1">
    <source>
        <dbReference type="ARBA" id="ARBA00004706"/>
    </source>
</evidence>
<gene>
    <name evidence="16" type="ORF">A9Q93_01700</name>
</gene>
<dbReference type="UniPathway" id="UPA00075">
    <property type="reaction ID" value="UER00336"/>
</dbReference>
<evidence type="ECO:0000313" key="16">
    <source>
        <dbReference type="EMBL" id="OUS20143.1"/>
    </source>
</evidence>
<comment type="catalytic activity">
    <reaction evidence="11">
        <text>N(6)-(1,2-dicarboxyethyl)-AMP = fumarate + AMP</text>
        <dbReference type="Rhea" id="RHEA:16853"/>
        <dbReference type="ChEBI" id="CHEBI:29806"/>
        <dbReference type="ChEBI" id="CHEBI:57567"/>
        <dbReference type="ChEBI" id="CHEBI:456215"/>
        <dbReference type="EC" id="4.3.2.2"/>
    </reaction>
    <physiologicalReaction direction="left-to-right" evidence="11">
        <dbReference type="Rhea" id="RHEA:16854"/>
    </physiologicalReaction>
</comment>
<dbReference type="AlphaFoldDB" id="A0A1Z8BC26"/>
<evidence type="ECO:0000256" key="3">
    <source>
        <dbReference type="ARBA" id="ARBA00008273"/>
    </source>
</evidence>
<evidence type="ECO:0000256" key="9">
    <source>
        <dbReference type="ARBA" id="ARBA00025012"/>
    </source>
</evidence>
<comment type="function">
    <text evidence="9">Catalyzes two reactions in de novo purine nucleotide biosynthesis. Catalyzes the breakdown of 5-aminoimidazole- (N-succinylocarboxamide) ribotide (SAICAR or 2-[5-amino-1-(5-phospho-beta-D-ribosyl)imidazole-4-carboxamido]succinate) to 5-aminoimidazole-4-carboxamide ribotide (AICAR or 5-amino-1-(5-phospho-beta-D-ribosyl)imidazole-4-carboxamide) and fumarate, and of adenylosuccinate (ADS or N(6)-(1,2-dicarboxyethyl)-AMP) to adenosine monophosphate (AMP) and fumarate.</text>
</comment>
<dbReference type="CDD" id="cd01598">
    <property type="entry name" value="PurB"/>
    <property type="match status" value="1"/>
</dbReference>
<dbReference type="PANTHER" id="PTHR43411:SF1">
    <property type="entry name" value="ADENYLOSUCCINATE LYASE"/>
    <property type="match status" value="1"/>
</dbReference>
<keyword evidence="7 13" id="KW-0456">Lyase</keyword>
<dbReference type="InterPro" id="IPR024083">
    <property type="entry name" value="Fumarase/histidase_N"/>
</dbReference>
<organism evidence="16 17">
    <name type="scientific">Nonlabens dokdonensis</name>
    <dbReference type="NCBI Taxonomy" id="328515"/>
    <lineage>
        <taxon>Bacteria</taxon>
        <taxon>Pseudomonadati</taxon>
        <taxon>Bacteroidota</taxon>
        <taxon>Flavobacteriia</taxon>
        <taxon>Flavobacteriales</taxon>
        <taxon>Flavobacteriaceae</taxon>
        <taxon>Nonlabens</taxon>
    </lineage>
</organism>
<dbReference type="GO" id="GO:0070626">
    <property type="term" value="F:(S)-2-(5-amino-1-(5-phospho-D-ribosyl)imidazole-4-carboxamido) succinate lyase (fumarate-forming) activity"/>
    <property type="evidence" value="ECO:0007669"/>
    <property type="project" value="RHEA"/>
</dbReference>
<comment type="pathway">
    <text evidence="1 13">Purine metabolism; IMP biosynthesis via de novo pathway; 5-amino-1-(5-phospho-D-ribosyl)imidazole-4-carboxamide from 5-amino-1-(5-phospho-D-ribosyl)imidazole-4-carboxylate: step 2/2.</text>
</comment>
<dbReference type="NCBIfam" id="TIGR00928">
    <property type="entry name" value="purB"/>
    <property type="match status" value="1"/>
</dbReference>
<feature type="domain" description="Adenylosuccinate lyase PurB C-terminal" evidence="15">
    <location>
        <begin position="329"/>
        <end position="444"/>
    </location>
</feature>
<accession>A0A1Z8BC26</accession>
<keyword evidence="6 13" id="KW-0658">Purine biosynthesis</keyword>
<dbReference type="Gene3D" id="1.20.200.10">
    <property type="entry name" value="Fumarase/aspartase (Central domain)"/>
    <property type="match status" value="1"/>
</dbReference>
<dbReference type="InterPro" id="IPR047136">
    <property type="entry name" value="PurB_bact"/>
</dbReference>
<reference evidence="17" key="1">
    <citation type="journal article" date="2017" name="Proc. Natl. Acad. Sci. U.S.A.">
        <title>Simulation of Deepwater Horizon oil plume reveals substrate specialization within a complex community of hydrocarbon-degraders.</title>
        <authorList>
            <person name="Hu P."/>
            <person name="Dubinsky E.A."/>
            <person name="Probst A.J."/>
            <person name="Wang J."/>
            <person name="Sieber C.M.K."/>
            <person name="Tom L.M."/>
            <person name="Gardinali P."/>
            <person name="Banfield J.F."/>
            <person name="Atlas R.M."/>
            <person name="Andersen G.L."/>
        </authorList>
    </citation>
    <scope>NUCLEOTIDE SEQUENCE [LARGE SCALE GENOMIC DNA]</scope>
</reference>
<comment type="pathway">
    <text evidence="2 13">Purine metabolism; AMP biosynthesis via de novo pathway; AMP from IMP: step 2/2.</text>
</comment>
<evidence type="ECO:0000256" key="7">
    <source>
        <dbReference type="ARBA" id="ARBA00023239"/>
    </source>
</evidence>
<dbReference type="InterPro" id="IPR000362">
    <property type="entry name" value="Fumarate_lyase_fam"/>
</dbReference>
<comment type="catalytic activity">
    <reaction evidence="8">
        <text>(2S)-2-[5-amino-1-(5-phospho-beta-D-ribosyl)imidazole-4-carboxamido]succinate = 5-amino-1-(5-phospho-beta-D-ribosyl)imidazole-4-carboxamide + fumarate</text>
        <dbReference type="Rhea" id="RHEA:23920"/>
        <dbReference type="ChEBI" id="CHEBI:29806"/>
        <dbReference type="ChEBI" id="CHEBI:58443"/>
        <dbReference type="ChEBI" id="CHEBI:58475"/>
        <dbReference type="EC" id="4.3.2.2"/>
    </reaction>
    <physiologicalReaction direction="left-to-right" evidence="8">
        <dbReference type="Rhea" id="RHEA:23921"/>
    </physiologicalReaction>
</comment>
<dbReference type="Gene3D" id="1.10.40.30">
    <property type="entry name" value="Fumarase/aspartase (C-terminal domain)"/>
    <property type="match status" value="1"/>
</dbReference>
<dbReference type="PANTHER" id="PTHR43411">
    <property type="entry name" value="ADENYLOSUCCINATE LYASE"/>
    <property type="match status" value="1"/>
</dbReference>
<evidence type="ECO:0000256" key="8">
    <source>
        <dbReference type="ARBA" id="ARBA00024477"/>
    </source>
</evidence>
<evidence type="ECO:0000256" key="5">
    <source>
        <dbReference type="ARBA" id="ARBA00017058"/>
    </source>
</evidence>
<dbReference type="EMBL" id="MAAX01000028">
    <property type="protein sequence ID" value="OUS20143.1"/>
    <property type="molecule type" value="Genomic_DNA"/>
</dbReference>
<dbReference type="GO" id="GO:0004018">
    <property type="term" value="F:N6-(1,2-dicarboxyethyl)AMP AMP-lyase (fumarate-forming) activity"/>
    <property type="evidence" value="ECO:0007669"/>
    <property type="project" value="UniProtKB-UniRule"/>
</dbReference>
<dbReference type="Proteomes" id="UP000196102">
    <property type="component" value="Unassembled WGS sequence"/>
</dbReference>
<dbReference type="SUPFAM" id="SSF48557">
    <property type="entry name" value="L-aspartase-like"/>
    <property type="match status" value="1"/>
</dbReference>
<evidence type="ECO:0000256" key="4">
    <source>
        <dbReference type="ARBA" id="ARBA00012339"/>
    </source>
</evidence>
<comment type="caution">
    <text evidence="16">The sequence shown here is derived from an EMBL/GenBank/DDBJ whole genome shotgun (WGS) entry which is preliminary data.</text>
</comment>
<dbReference type="EC" id="4.3.2.2" evidence="4 12"/>
<evidence type="ECO:0000259" key="14">
    <source>
        <dbReference type="Pfam" id="PF00206"/>
    </source>
</evidence>
<evidence type="ECO:0000256" key="11">
    <source>
        <dbReference type="ARBA" id="ARBA00049115"/>
    </source>
</evidence>
<dbReference type="UniPathway" id="UPA00074">
    <property type="reaction ID" value="UER00132"/>
</dbReference>
<evidence type="ECO:0000256" key="6">
    <source>
        <dbReference type="ARBA" id="ARBA00022755"/>
    </source>
</evidence>
<dbReference type="InterPro" id="IPR020557">
    <property type="entry name" value="Fumarate_lyase_CS"/>
</dbReference>
<evidence type="ECO:0000256" key="10">
    <source>
        <dbReference type="ARBA" id="ARBA00030717"/>
    </source>
</evidence>
<evidence type="ECO:0000256" key="12">
    <source>
        <dbReference type="NCBIfam" id="TIGR00928"/>
    </source>
</evidence>
<dbReference type="PROSITE" id="PS00163">
    <property type="entry name" value="FUMARATE_LYASES"/>
    <property type="match status" value="1"/>
</dbReference>
<dbReference type="InterPro" id="IPR004769">
    <property type="entry name" value="Pur_lyase"/>
</dbReference>
<evidence type="ECO:0000259" key="15">
    <source>
        <dbReference type="Pfam" id="PF08328"/>
    </source>
</evidence>
<sequence length="446" mass="50900">MPIALQAISPIDGRYRSKVESLANYFSESALIRYRILIEVEYFIALSESGIKQLQPLKPETQEQLKDLYRNFTDEHAQAIKDIEKVTNHDVKAVEYFLKEQFDKLGLSTHKEFIHFGLTSQDINNTAIPLSIKDAIENVYLPELERVRDELHKLSKEWKDIPLLARTHGQPASPTRLGKEFYVFVVRIEEQMHMLEQVQHAAKFGGATGNYNAHHVAFPEVNWQKFGEDFVENRLGLKHSFPTTQIEHYDHMASLFDNLKRINTILVDLDRDIWTYISMDYFKQKIKAGEIGSSAMPHKVNPIDFENSEGNLGIANALFEHLAAKLPISRLQRDLTDSTVLRNVGVPLAHTIIAFKATLKGLGKLLLNESKIAQDLENNWAVVAEAIQTILRREAYPNPYEALKELTRTNEKITGDSIATFIETLDVSEDIKKEMRVITPSTFTGI</sequence>
<dbReference type="InterPro" id="IPR022761">
    <property type="entry name" value="Fumarate_lyase_N"/>
</dbReference>
<dbReference type="NCBIfam" id="NF006764">
    <property type="entry name" value="PRK09285.1"/>
    <property type="match status" value="1"/>
</dbReference>
<dbReference type="GO" id="GO:0044208">
    <property type="term" value="P:'de novo' AMP biosynthetic process"/>
    <property type="evidence" value="ECO:0007669"/>
    <property type="project" value="UniProtKB-UniPathway"/>
</dbReference>
<evidence type="ECO:0000313" key="17">
    <source>
        <dbReference type="Proteomes" id="UP000196102"/>
    </source>
</evidence>
<name>A0A1Z8BC26_9FLAO</name>
<dbReference type="Pfam" id="PF00206">
    <property type="entry name" value="Lyase_1"/>
    <property type="match status" value="1"/>
</dbReference>
<feature type="domain" description="Fumarate lyase N-terminal" evidence="14">
    <location>
        <begin position="13"/>
        <end position="310"/>
    </location>
</feature>
<comment type="similarity">
    <text evidence="3 13">Belongs to the lyase 1 family. Adenylosuccinate lyase subfamily.</text>
</comment>
<evidence type="ECO:0000256" key="13">
    <source>
        <dbReference type="RuleBase" id="RU361172"/>
    </source>
</evidence>